<dbReference type="EMBL" id="DP000010">
    <property type="protein sequence ID" value="ABA94571.1"/>
    <property type="molecule type" value="Genomic_DNA"/>
</dbReference>
<evidence type="ECO:0000313" key="1">
    <source>
        <dbReference type="EMBL" id="ABA94571.1"/>
    </source>
</evidence>
<accession>Q2R1T6</accession>
<sequence length="121" mass="14046">MIDEQFGIKLKDQTSVYRLPYPEWFDRVPLPHRYKVPDFSKFPGQDDISIMEHFSRLLVQCGETSANEALRVRFFSLSLTGSSFTWFSSLPSNSIRGCADLVKQFHVYFFVGIDELKLLQS</sequence>
<proteinExistence type="predicted"/>
<dbReference type="AlphaFoldDB" id="Q2R1T6"/>
<dbReference type="PANTHER" id="PTHR33223">
    <property type="entry name" value="CCHC-TYPE DOMAIN-CONTAINING PROTEIN"/>
    <property type="match status" value="1"/>
</dbReference>
<gene>
    <name evidence="1" type="ordered locus">LOC_Os11g38110</name>
</gene>
<reference evidence="1" key="1">
    <citation type="journal article" date="2005" name="BMC Biol.">
        <title>The sequence of rice chromosomes 11 and 12, rich in disease resistance genes and recent gene duplications.</title>
        <authorList>
            <consortium name="The rice chromosomes 11 and 12 sequencing consortia"/>
        </authorList>
    </citation>
    <scope>NUCLEOTIDE SEQUENCE [LARGE SCALE GENOMIC DNA]</scope>
</reference>
<reference evidence="1" key="2">
    <citation type="submission" date="2005-04" db="EMBL/GenBank/DDBJ databases">
        <authorList>
            <person name="Buell C.R."/>
            <person name="Wing R.A."/>
            <person name="McCombie W.A."/>
            <person name="Ouyang S."/>
        </authorList>
    </citation>
    <scope>NUCLEOTIDE SEQUENCE</scope>
</reference>
<protein>
    <submittedName>
        <fullName evidence="1">Retrotransposon protein, putative, unclassified</fullName>
    </submittedName>
</protein>
<reference evidence="1" key="3">
    <citation type="submission" date="2006-01" db="EMBL/GenBank/DDBJ databases">
        <authorList>
            <person name="Buell R."/>
        </authorList>
    </citation>
    <scope>NUCLEOTIDE SEQUENCE</scope>
</reference>
<name>Q2R1T6_ORYSJ</name>
<dbReference type="PANTHER" id="PTHR33223:SF6">
    <property type="entry name" value="CCHC-TYPE DOMAIN-CONTAINING PROTEIN"/>
    <property type="match status" value="1"/>
</dbReference>
<organism evidence="1">
    <name type="scientific">Oryza sativa subsp. japonica</name>
    <name type="common">Rice</name>
    <dbReference type="NCBI Taxonomy" id="39947"/>
    <lineage>
        <taxon>Eukaryota</taxon>
        <taxon>Viridiplantae</taxon>
        <taxon>Streptophyta</taxon>
        <taxon>Embryophyta</taxon>
        <taxon>Tracheophyta</taxon>
        <taxon>Spermatophyta</taxon>
        <taxon>Magnoliopsida</taxon>
        <taxon>Liliopsida</taxon>
        <taxon>Poales</taxon>
        <taxon>Poaceae</taxon>
        <taxon>BOP clade</taxon>
        <taxon>Oryzoideae</taxon>
        <taxon>Oryzeae</taxon>
        <taxon>Oryzinae</taxon>
        <taxon>Oryza</taxon>
        <taxon>Oryza sativa</taxon>
    </lineage>
</organism>